<name>A0A0C3NH01_PISTI</name>
<organism evidence="1 2">
    <name type="scientific">Pisolithus tinctorius Marx 270</name>
    <dbReference type="NCBI Taxonomy" id="870435"/>
    <lineage>
        <taxon>Eukaryota</taxon>
        <taxon>Fungi</taxon>
        <taxon>Dikarya</taxon>
        <taxon>Basidiomycota</taxon>
        <taxon>Agaricomycotina</taxon>
        <taxon>Agaricomycetes</taxon>
        <taxon>Agaricomycetidae</taxon>
        <taxon>Boletales</taxon>
        <taxon>Sclerodermatineae</taxon>
        <taxon>Pisolithaceae</taxon>
        <taxon>Pisolithus</taxon>
    </lineage>
</organism>
<dbReference type="EMBL" id="KN832087">
    <property type="protein sequence ID" value="KIN94743.1"/>
    <property type="molecule type" value="Genomic_DNA"/>
</dbReference>
<gene>
    <name evidence="1" type="ORF">M404DRAFT_1008085</name>
</gene>
<reference evidence="1 2" key="1">
    <citation type="submission" date="2014-04" db="EMBL/GenBank/DDBJ databases">
        <authorList>
            <consortium name="DOE Joint Genome Institute"/>
            <person name="Kuo A."/>
            <person name="Kohler A."/>
            <person name="Costa M.D."/>
            <person name="Nagy L.G."/>
            <person name="Floudas D."/>
            <person name="Copeland A."/>
            <person name="Barry K.W."/>
            <person name="Cichocki N."/>
            <person name="Veneault-Fourrey C."/>
            <person name="LaButti K."/>
            <person name="Lindquist E.A."/>
            <person name="Lipzen A."/>
            <person name="Lundell T."/>
            <person name="Morin E."/>
            <person name="Murat C."/>
            <person name="Sun H."/>
            <person name="Tunlid A."/>
            <person name="Henrissat B."/>
            <person name="Grigoriev I.V."/>
            <person name="Hibbett D.S."/>
            <person name="Martin F."/>
            <person name="Nordberg H.P."/>
            <person name="Cantor M.N."/>
            <person name="Hua S.X."/>
        </authorList>
    </citation>
    <scope>NUCLEOTIDE SEQUENCE [LARGE SCALE GENOMIC DNA]</scope>
    <source>
        <strain evidence="1 2">Marx 270</strain>
    </source>
</reference>
<protein>
    <submittedName>
        <fullName evidence="1">Uncharacterized protein</fullName>
    </submittedName>
</protein>
<dbReference type="InParanoid" id="A0A0C3NH01"/>
<reference evidence="2" key="2">
    <citation type="submission" date="2015-01" db="EMBL/GenBank/DDBJ databases">
        <title>Evolutionary Origins and Diversification of the Mycorrhizal Mutualists.</title>
        <authorList>
            <consortium name="DOE Joint Genome Institute"/>
            <consortium name="Mycorrhizal Genomics Consortium"/>
            <person name="Kohler A."/>
            <person name="Kuo A."/>
            <person name="Nagy L.G."/>
            <person name="Floudas D."/>
            <person name="Copeland A."/>
            <person name="Barry K.W."/>
            <person name="Cichocki N."/>
            <person name="Veneault-Fourrey C."/>
            <person name="LaButti K."/>
            <person name="Lindquist E.A."/>
            <person name="Lipzen A."/>
            <person name="Lundell T."/>
            <person name="Morin E."/>
            <person name="Murat C."/>
            <person name="Riley R."/>
            <person name="Ohm R."/>
            <person name="Sun H."/>
            <person name="Tunlid A."/>
            <person name="Henrissat B."/>
            <person name="Grigoriev I.V."/>
            <person name="Hibbett D.S."/>
            <person name="Martin F."/>
        </authorList>
    </citation>
    <scope>NUCLEOTIDE SEQUENCE [LARGE SCALE GENOMIC DNA]</scope>
    <source>
        <strain evidence="2">Marx 270</strain>
    </source>
</reference>
<evidence type="ECO:0000313" key="1">
    <source>
        <dbReference type="EMBL" id="KIN94743.1"/>
    </source>
</evidence>
<accession>A0A0C3NH01</accession>
<proteinExistence type="predicted"/>
<evidence type="ECO:0000313" key="2">
    <source>
        <dbReference type="Proteomes" id="UP000054217"/>
    </source>
</evidence>
<keyword evidence="2" id="KW-1185">Reference proteome</keyword>
<dbReference type="AlphaFoldDB" id="A0A0C3NH01"/>
<dbReference type="HOGENOM" id="CLU_3088192_0_0_1"/>
<dbReference type="Proteomes" id="UP000054217">
    <property type="component" value="Unassembled WGS sequence"/>
</dbReference>
<sequence>MASQISVRSTGWEHSIVPVRQWGYVPASWSLISSCGSFLYRTHPSGYRTLTS</sequence>